<evidence type="ECO:0000313" key="5">
    <source>
        <dbReference type="EMBL" id="TCC54889.1"/>
    </source>
</evidence>
<dbReference type="Proteomes" id="UP000291144">
    <property type="component" value="Unassembled WGS sequence"/>
</dbReference>
<proteinExistence type="predicted"/>
<accession>A0A4R0K5K8</accession>
<evidence type="ECO:0000256" key="2">
    <source>
        <dbReference type="ARBA" id="ARBA00023125"/>
    </source>
</evidence>
<dbReference type="Gene3D" id="1.10.10.10">
    <property type="entry name" value="Winged helix-like DNA-binding domain superfamily/Winged helix DNA-binding domain"/>
    <property type="match status" value="2"/>
</dbReference>
<reference evidence="5 6" key="1">
    <citation type="submission" date="2019-02" db="EMBL/GenBank/DDBJ databases">
        <title>Kribbella capetownensis sp. nov. and Kribbella speibonae sp. nov., isolated from soil.</title>
        <authorList>
            <person name="Curtis S.M."/>
            <person name="Norton I."/>
            <person name="Everest G.J."/>
            <person name="Meyers P.R."/>
        </authorList>
    </citation>
    <scope>NUCLEOTIDE SEQUENCE [LARGE SCALE GENOMIC DNA]</scope>
    <source>
        <strain evidence="5 6">NRRL B-24813</strain>
    </source>
</reference>
<feature type="domain" description="HTH hxlR-type" evidence="4">
    <location>
        <begin position="80"/>
        <end position="183"/>
    </location>
</feature>
<keyword evidence="1" id="KW-0805">Transcription regulation</keyword>
<protein>
    <submittedName>
        <fullName evidence="5">Transcriptional regulator</fullName>
    </submittedName>
</protein>
<keyword evidence="3" id="KW-0804">Transcription</keyword>
<dbReference type="Pfam" id="PF01638">
    <property type="entry name" value="HxlR"/>
    <property type="match status" value="2"/>
</dbReference>
<dbReference type="OrthoDB" id="9792527at2"/>
<feature type="domain" description="HTH hxlR-type" evidence="4">
    <location>
        <begin position="1"/>
        <end position="97"/>
    </location>
</feature>
<evidence type="ECO:0000256" key="1">
    <source>
        <dbReference type="ARBA" id="ARBA00023015"/>
    </source>
</evidence>
<dbReference type="GO" id="GO:0003677">
    <property type="term" value="F:DNA binding"/>
    <property type="evidence" value="ECO:0007669"/>
    <property type="project" value="UniProtKB-KW"/>
</dbReference>
<dbReference type="InterPro" id="IPR036388">
    <property type="entry name" value="WH-like_DNA-bd_sf"/>
</dbReference>
<dbReference type="EMBL" id="SJKB01000017">
    <property type="protein sequence ID" value="TCC54889.1"/>
    <property type="molecule type" value="Genomic_DNA"/>
</dbReference>
<evidence type="ECO:0000259" key="4">
    <source>
        <dbReference type="PROSITE" id="PS51118"/>
    </source>
</evidence>
<dbReference type="InterPro" id="IPR002577">
    <property type="entry name" value="HTH_HxlR"/>
</dbReference>
<dbReference type="SUPFAM" id="SSF46785">
    <property type="entry name" value="Winged helix' DNA-binding domain"/>
    <property type="match status" value="2"/>
</dbReference>
<dbReference type="InterPro" id="IPR036390">
    <property type="entry name" value="WH_DNA-bd_sf"/>
</dbReference>
<dbReference type="PANTHER" id="PTHR33204">
    <property type="entry name" value="TRANSCRIPTIONAL REGULATOR, MARR FAMILY"/>
    <property type="match status" value="1"/>
</dbReference>
<keyword evidence="6" id="KW-1185">Reference proteome</keyword>
<comment type="caution">
    <text evidence="5">The sequence shown here is derived from an EMBL/GenBank/DDBJ whole genome shotgun (WGS) entry which is preliminary data.</text>
</comment>
<evidence type="ECO:0000256" key="3">
    <source>
        <dbReference type="ARBA" id="ARBA00023163"/>
    </source>
</evidence>
<organism evidence="5 6">
    <name type="scientific">Kribbella pittospori</name>
    <dbReference type="NCBI Taxonomy" id="722689"/>
    <lineage>
        <taxon>Bacteria</taxon>
        <taxon>Bacillati</taxon>
        <taxon>Actinomycetota</taxon>
        <taxon>Actinomycetes</taxon>
        <taxon>Propionibacteriales</taxon>
        <taxon>Kribbellaceae</taxon>
        <taxon>Kribbella</taxon>
    </lineage>
</organism>
<name>A0A4R0K5K8_9ACTN</name>
<keyword evidence="2" id="KW-0238">DNA-binding</keyword>
<evidence type="ECO:0000313" key="6">
    <source>
        <dbReference type="Proteomes" id="UP000291144"/>
    </source>
</evidence>
<sequence length="183" mass="19989">MSTLSRLLHLRWAVPVLAELHRGHGGRFVNLTHTLGISRESLRRTLAFLTDTGLIERNPGHGHPLRPEYLLTAEGEQLGEPSVALTDLLVELDLEDVGLRKWSLPILALLNQESRYSELRAALPNMSNRALALALKDLATAGLVSRTVTTDYPPATLYGATATGRRLAQAAERLQNAGMTSLP</sequence>
<gene>
    <name evidence="5" type="ORF">E0H73_37440</name>
</gene>
<dbReference type="RefSeq" id="WP_131364592.1">
    <property type="nucleotide sequence ID" value="NZ_SJKB01000017.1"/>
</dbReference>
<dbReference type="PROSITE" id="PS51118">
    <property type="entry name" value="HTH_HXLR"/>
    <property type="match status" value="2"/>
</dbReference>
<dbReference type="AlphaFoldDB" id="A0A4R0K5K8"/>